<dbReference type="Proteomes" id="UP001217582">
    <property type="component" value="Chromosome 3"/>
</dbReference>
<keyword evidence="4 6" id="KW-0539">Nucleus</keyword>
<evidence type="ECO:0000256" key="4">
    <source>
        <dbReference type="ARBA" id="ARBA00023242"/>
    </source>
</evidence>
<dbReference type="GO" id="GO:0090694">
    <property type="term" value="C:Scc2-Scc4 cohesin loading complex"/>
    <property type="evidence" value="ECO:0007669"/>
    <property type="project" value="TreeGrafter"/>
</dbReference>
<dbReference type="EMBL" id="CP119918">
    <property type="protein sequence ID" value="WFD15926.1"/>
    <property type="molecule type" value="Genomic_DNA"/>
</dbReference>
<comment type="similarity">
    <text evidence="2 6">Belongs to the SCC2/Nipped-B family.</text>
</comment>
<dbReference type="PANTHER" id="PTHR21704:SF18">
    <property type="entry name" value="NIPPED-B-LIKE PROTEIN"/>
    <property type="match status" value="1"/>
</dbReference>
<keyword evidence="5 6" id="KW-0131">Cell cycle</keyword>
<accession>A0AAJ6CKG8</accession>
<evidence type="ECO:0000256" key="7">
    <source>
        <dbReference type="SAM" id="MobiDB-lite"/>
    </source>
</evidence>
<dbReference type="GO" id="GO:0010468">
    <property type="term" value="P:regulation of gene expression"/>
    <property type="evidence" value="ECO:0007669"/>
    <property type="project" value="InterPro"/>
</dbReference>
<feature type="domain" description="Sister chromatid cohesion C-terminal" evidence="8">
    <location>
        <begin position="1079"/>
        <end position="1139"/>
    </location>
</feature>
<dbReference type="Pfam" id="PF12830">
    <property type="entry name" value="Nipped-B_C"/>
    <property type="match status" value="1"/>
</dbReference>
<protein>
    <recommendedName>
        <fullName evidence="6">Sister chromatid cohesion protein</fullName>
    </recommendedName>
</protein>
<proteinExistence type="inferred from homology"/>
<feature type="region of interest" description="Disordered" evidence="7">
    <location>
        <begin position="1190"/>
        <end position="1213"/>
    </location>
</feature>
<evidence type="ECO:0000313" key="9">
    <source>
        <dbReference type="EMBL" id="WFD15926.1"/>
    </source>
</evidence>
<dbReference type="GO" id="GO:0061775">
    <property type="term" value="F:cohesin loader activity"/>
    <property type="evidence" value="ECO:0007669"/>
    <property type="project" value="InterPro"/>
</dbReference>
<evidence type="ECO:0000259" key="8">
    <source>
        <dbReference type="Pfam" id="PF12830"/>
    </source>
</evidence>
<dbReference type="GO" id="GO:0140588">
    <property type="term" value="P:chromatin looping"/>
    <property type="evidence" value="ECO:0007669"/>
    <property type="project" value="InterPro"/>
</dbReference>
<keyword evidence="3 6" id="KW-0677">Repeat</keyword>
<keyword evidence="10" id="KW-1185">Reference proteome</keyword>
<comment type="subcellular location">
    <subcellularLocation>
        <location evidence="1 6">Nucleus</location>
    </subcellularLocation>
</comment>
<name>A0AAJ6CKG8_9BASI</name>
<reference evidence="9 10" key="1">
    <citation type="submission" date="2023-03" db="EMBL/GenBank/DDBJ databases">
        <title>Mating type loci evolution in Malassezia.</title>
        <authorList>
            <person name="Coelho M.A."/>
        </authorList>
    </citation>
    <scope>NUCLEOTIDE SEQUENCE [LARGE SCALE GENOMIC DNA]</scope>
    <source>
        <strain evidence="9 10">CBS 13387</strain>
    </source>
</reference>
<evidence type="ECO:0000256" key="5">
    <source>
        <dbReference type="ARBA" id="ARBA00023306"/>
    </source>
</evidence>
<dbReference type="GO" id="GO:0034087">
    <property type="term" value="P:establishment of mitotic sister chromatid cohesion"/>
    <property type="evidence" value="ECO:0007669"/>
    <property type="project" value="TreeGrafter"/>
</dbReference>
<dbReference type="CDD" id="cd23958">
    <property type="entry name" value="SCC2"/>
    <property type="match status" value="1"/>
</dbReference>
<dbReference type="InterPro" id="IPR033031">
    <property type="entry name" value="Scc2/Nipped-B"/>
</dbReference>
<gene>
    <name evidence="9" type="primary">SCC2</name>
    <name evidence="9" type="ORF">MARU1_001952</name>
</gene>
<dbReference type="InterPro" id="IPR011989">
    <property type="entry name" value="ARM-like"/>
</dbReference>
<dbReference type="Gene3D" id="1.25.10.10">
    <property type="entry name" value="Leucine-rich Repeat Variant"/>
    <property type="match status" value="1"/>
</dbReference>
<dbReference type="InterPro" id="IPR016024">
    <property type="entry name" value="ARM-type_fold"/>
</dbReference>
<dbReference type="InterPro" id="IPR026003">
    <property type="entry name" value="Cohesin_HEAT"/>
</dbReference>
<sequence length="1317" mass="146739">MAPVPGALKSPLSPPALRAVASINHADYPQFSAEAYEALADDMPSRFRPELMQYAKKHALEEHDQDTPQKDARILSNDSFMNENDSGWDFDDSQLYSGESLLLTSDAPPSSPVPASDAIRTPSTSAQLLIQFLEALEYDAVECDAEKPCGTLVRRIGAEVVLQPSSITQLYGLLRRCTRDTEKALSAGVTFSDGIPRTLLDVDAHLLSGMLSKLETTMGDAQTVLGPDMDHANLEKSLQDSISLLLSAKCCLLTFSVDQLPKYLFSEELLERCLDILKLSLETLVLPLVEACASITPSGIAHNLLRGTVPSSLSSALDSHMHHVCSTLTLLEPLFSLSSITIPEALMIRCVYIALSPLFTQDRVLPAKHASDLTYTHAHALRPLRLSCFHILRNLFAFYPQQRAWIVGEILVSILRLPDLRQRKRHFRLANNQKIYVITALLLQLIQASTYELPASHELSLAWFFDAETRAQHEKPPCQSDQENVHALASTIAAFLIQKSGEAKMAKTTADVSYATIVSAILEDLLTLVPLPDWPAAPVLLSCFMRLFVSVLNEPKSAMDAKTLALDHLGLTAAYVYSAKEQPRPKHAHLRLNPMSVLSEHCDVDALHEWKLAYFGVMQRVQKDSKDKATLIHTRSFHRAQYLFDLALAMRLCDEKDHGALFQTAIAQCVQQVDRIEGVPPIDSYLYAQYVLQGTTFIKYAYLLKPLVQAARSPVLTIRLRALRGLGHVVGSNTNLLDDSSILDTVVTHLSDTSANVREVCVSILAAYLEDKPAQVPTYLPLLSDRVMDTAVSVRKRVIRFLRDAYLLHLDYDTKLMTLFRMLQCMHDIDPTAQVLAMECLEYVLFNEQVGERPSEMARLLADLCIKIRERPSPLEEFLRRLGRDHANPALSDTFGELVDELISGLFVDNMDAITMRDRLRVVHVLCYTHPSVLTVNRAKQLLPYVDGAESFEELAVMEELLPLLCAYGPWQSAQQSNSLDEVFGHLMRLHASSEAKSLIPILTALGYILSAYPGKFLDPTLTSTLDTILRQGTPHERYLILRAFFVFLENDAGKEPQLSSTDMLSNLTGKAYSDAGLASGLIQRFAQPVLHGVLEVGSPPIQRLASDILRIAVLQGLSHPMQVVPTLVALETSQDPVLHVDFGLFVADNLALLEYRVVEEPLLVIHELKVLHAVMGGHMTSLIERKLRTDENQRTPSPLTDEECEDIPKPKSDLSSAASSFLALSKSVCIARMIPALRQHIKRMYKLSERKCVSYEPGKRTTMGDRVTVRVSSDPNKCLFDFDLSLPQTYSEAREYLEEFVDERDDAGTDSELEYD</sequence>
<dbReference type="PANTHER" id="PTHR21704">
    <property type="entry name" value="NIPPED-B-LIKE PROTEIN DELANGIN SCC2-RELATED"/>
    <property type="match status" value="1"/>
</dbReference>
<dbReference type="InterPro" id="IPR024986">
    <property type="entry name" value="Nipped-B_C"/>
</dbReference>
<evidence type="ECO:0000313" key="10">
    <source>
        <dbReference type="Proteomes" id="UP001217582"/>
    </source>
</evidence>
<evidence type="ECO:0000256" key="6">
    <source>
        <dbReference type="RuleBase" id="RU364107"/>
    </source>
</evidence>
<dbReference type="SUPFAM" id="SSF48371">
    <property type="entry name" value="ARM repeat"/>
    <property type="match status" value="1"/>
</dbReference>
<dbReference type="GO" id="GO:0003682">
    <property type="term" value="F:chromatin binding"/>
    <property type="evidence" value="ECO:0007669"/>
    <property type="project" value="TreeGrafter"/>
</dbReference>
<dbReference type="GO" id="GO:0071169">
    <property type="term" value="P:establishment of protein localization to chromatin"/>
    <property type="evidence" value="ECO:0007669"/>
    <property type="project" value="TreeGrafter"/>
</dbReference>
<evidence type="ECO:0000256" key="3">
    <source>
        <dbReference type="ARBA" id="ARBA00022737"/>
    </source>
</evidence>
<organism evidence="9 10">
    <name type="scientific">Malassezia arunalokei</name>
    <dbReference type="NCBI Taxonomy" id="1514897"/>
    <lineage>
        <taxon>Eukaryota</taxon>
        <taxon>Fungi</taxon>
        <taxon>Dikarya</taxon>
        <taxon>Basidiomycota</taxon>
        <taxon>Ustilaginomycotina</taxon>
        <taxon>Malasseziomycetes</taxon>
        <taxon>Malasseziales</taxon>
        <taxon>Malasseziaceae</taxon>
        <taxon>Malassezia</taxon>
    </lineage>
</organism>
<dbReference type="Pfam" id="PF12765">
    <property type="entry name" value="Cohesin_HEAT"/>
    <property type="match status" value="1"/>
</dbReference>
<evidence type="ECO:0000256" key="1">
    <source>
        <dbReference type="ARBA" id="ARBA00004123"/>
    </source>
</evidence>
<evidence type="ECO:0000256" key="2">
    <source>
        <dbReference type="ARBA" id="ARBA00009252"/>
    </source>
</evidence>
<dbReference type="GO" id="GO:1990414">
    <property type="term" value="P:replication-born double-strand break repair via sister chromatid exchange"/>
    <property type="evidence" value="ECO:0007669"/>
    <property type="project" value="TreeGrafter"/>
</dbReference>